<evidence type="ECO:0000313" key="1">
    <source>
        <dbReference type="EMBL" id="ONK74606.1"/>
    </source>
</evidence>
<evidence type="ECO:0000313" key="2">
    <source>
        <dbReference type="Proteomes" id="UP000243459"/>
    </source>
</evidence>
<dbReference type="Proteomes" id="UP000243459">
    <property type="component" value="Chromosome 3"/>
</dbReference>
<organism evidence="1 2">
    <name type="scientific">Asparagus officinalis</name>
    <name type="common">Garden asparagus</name>
    <dbReference type="NCBI Taxonomy" id="4686"/>
    <lineage>
        <taxon>Eukaryota</taxon>
        <taxon>Viridiplantae</taxon>
        <taxon>Streptophyta</taxon>
        <taxon>Embryophyta</taxon>
        <taxon>Tracheophyta</taxon>
        <taxon>Spermatophyta</taxon>
        <taxon>Magnoliopsida</taxon>
        <taxon>Liliopsida</taxon>
        <taxon>Asparagales</taxon>
        <taxon>Asparagaceae</taxon>
        <taxon>Asparagoideae</taxon>
        <taxon>Asparagus</taxon>
    </lineage>
</organism>
<dbReference type="Gramene" id="ONK74606">
    <property type="protein sequence ID" value="ONK74606"/>
    <property type="gene ID" value="A4U43_C03F8220"/>
</dbReference>
<protein>
    <submittedName>
        <fullName evidence="1">Uncharacterized protein</fullName>
    </submittedName>
</protein>
<accession>A0A5P1F8A2</accession>
<sequence>MRRRAGTDPKRLVIGMEEAILNRKSAGGRQRGQRGGANLSCERRFEREFRERKRYDGGFVEAVGGEEVVGGGIEGEGVAVGGRRPEVGGRVEEARAGAVAAVTSSRRRRLVGYDSSVGTMKRRAVPMTAIHGDEGEGDSWVNFWVRGVGCLSEFVFGVVLGMLMGPRCIGMALDSSETRPWWLEGGTVQGREESSSLPRYVLRGIKSWRKKKFDSEIDISCLRKILTEFFGCHSCNGHNGIGPNGLFVSLLLTGQALRIAICHCSICHCGHATVNFPMDATPAVGRKWRYNWWSVAKPSGCRLIPVIVDLDNEGSHAKNLLRAIERAETAANDSIGGVEDDR</sequence>
<name>A0A5P1F8A2_ASPOF</name>
<dbReference type="EMBL" id="CM007383">
    <property type="protein sequence ID" value="ONK74606.1"/>
    <property type="molecule type" value="Genomic_DNA"/>
</dbReference>
<keyword evidence="2" id="KW-1185">Reference proteome</keyword>
<reference evidence="2" key="1">
    <citation type="journal article" date="2017" name="Nat. Commun.">
        <title>The asparagus genome sheds light on the origin and evolution of a young Y chromosome.</title>
        <authorList>
            <person name="Harkess A."/>
            <person name="Zhou J."/>
            <person name="Xu C."/>
            <person name="Bowers J.E."/>
            <person name="Van der Hulst R."/>
            <person name="Ayyampalayam S."/>
            <person name="Mercati F."/>
            <person name="Riccardi P."/>
            <person name="McKain M.R."/>
            <person name="Kakrana A."/>
            <person name="Tang H."/>
            <person name="Ray J."/>
            <person name="Groenendijk J."/>
            <person name="Arikit S."/>
            <person name="Mathioni S.M."/>
            <person name="Nakano M."/>
            <person name="Shan H."/>
            <person name="Telgmann-Rauber A."/>
            <person name="Kanno A."/>
            <person name="Yue Z."/>
            <person name="Chen H."/>
            <person name="Li W."/>
            <person name="Chen Y."/>
            <person name="Xu X."/>
            <person name="Zhang Y."/>
            <person name="Luo S."/>
            <person name="Chen H."/>
            <person name="Gao J."/>
            <person name="Mao Z."/>
            <person name="Pires J.C."/>
            <person name="Luo M."/>
            <person name="Kudrna D."/>
            <person name="Wing R.A."/>
            <person name="Meyers B.C."/>
            <person name="Yi K."/>
            <person name="Kong H."/>
            <person name="Lavrijsen P."/>
            <person name="Sunseri F."/>
            <person name="Falavigna A."/>
            <person name="Ye Y."/>
            <person name="Leebens-Mack J.H."/>
            <person name="Chen G."/>
        </authorList>
    </citation>
    <scope>NUCLEOTIDE SEQUENCE [LARGE SCALE GENOMIC DNA]</scope>
    <source>
        <strain evidence="2">cv. DH0086</strain>
    </source>
</reference>
<proteinExistence type="predicted"/>
<gene>
    <name evidence="1" type="ORF">A4U43_C03F8220</name>
</gene>
<dbReference type="AlphaFoldDB" id="A0A5P1F8A2"/>